<gene>
    <name evidence="1" type="ORF">J1N51_07250</name>
</gene>
<dbReference type="InterPro" id="IPR007446">
    <property type="entry name" value="PilP"/>
</dbReference>
<dbReference type="Proteomes" id="UP000682739">
    <property type="component" value="Chromosome"/>
</dbReference>
<dbReference type="PROSITE" id="PS51257">
    <property type="entry name" value="PROKAR_LIPOPROTEIN"/>
    <property type="match status" value="1"/>
</dbReference>
<dbReference type="RefSeq" id="WP_208833251.1">
    <property type="nucleotide sequence ID" value="NZ_CP072110.1"/>
</dbReference>
<proteinExistence type="predicted"/>
<sequence length="175" mass="19493">MRILLVLVMSVLTTACYDDVTDLQQYMNQVKSGTPVKIEPIPAVNEFEHIEYSMTSPRSPFDLPSPEIIQESYEPAQNCLAPDPRRRKEPLEKFALDNLSMRGTLGTNQEVWALIQASDGSLHRVTEGNYVGLYHGRITAVTDNRVTVVELIPDGAGCWKERDATVKLADSAADE</sequence>
<dbReference type="AlphaFoldDB" id="A0A975DF09"/>
<accession>A0A975DF09</accession>
<keyword evidence="2" id="KW-1185">Reference proteome</keyword>
<dbReference type="EMBL" id="CP072110">
    <property type="protein sequence ID" value="QTH65216.1"/>
    <property type="molecule type" value="Genomic_DNA"/>
</dbReference>
<evidence type="ECO:0000313" key="1">
    <source>
        <dbReference type="EMBL" id="QTH65216.1"/>
    </source>
</evidence>
<dbReference type="PIRSF" id="PIRSF016481">
    <property type="entry name" value="Pilus_assembly_PilP"/>
    <property type="match status" value="1"/>
</dbReference>
<dbReference type="Gene3D" id="2.30.30.830">
    <property type="match status" value="1"/>
</dbReference>
<evidence type="ECO:0000313" key="2">
    <source>
        <dbReference type="Proteomes" id="UP000682739"/>
    </source>
</evidence>
<name>A0A975DF09_9GAMM</name>
<protein>
    <submittedName>
        <fullName evidence="1">Pilus assembly protein PilP</fullName>
    </submittedName>
</protein>
<reference evidence="1" key="1">
    <citation type="submission" date="2021-03" db="EMBL/GenBank/DDBJ databases">
        <title>Description of Psychrosphaera ytuae sp. nov. isolated from deep sea sediment of South China Sea.</title>
        <authorList>
            <person name="Zhang J."/>
            <person name="Xu X.-D."/>
        </authorList>
    </citation>
    <scope>NUCLEOTIDE SEQUENCE</scope>
    <source>
        <strain evidence="1">MTZ26</strain>
    </source>
</reference>
<dbReference type="Pfam" id="PF04351">
    <property type="entry name" value="PilP"/>
    <property type="match status" value="1"/>
</dbReference>
<dbReference type="KEGG" id="psym:J1N51_07250"/>
<organism evidence="1 2">
    <name type="scientific">Psychrosphaera ytuae</name>
    <dbReference type="NCBI Taxonomy" id="2820710"/>
    <lineage>
        <taxon>Bacteria</taxon>
        <taxon>Pseudomonadati</taxon>
        <taxon>Pseudomonadota</taxon>
        <taxon>Gammaproteobacteria</taxon>
        <taxon>Alteromonadales</taxon>
        <taxon>Pseudoalteromonadaceae</taxon>
        <taxon>Psychrosphaera</taxon>
    </lineage>
</organism>